<dbReference type="Pfam" id="PF03917">
    <property type="entry name" value="GSH_synth_ATP"/>
    <property type="match status" value="1"/>
</dbReference>
<dbReference type="RefSeq" id="XP_030833874.1">
    <property type="nucleotide sequence ID" value="XM_030978014.1"/>
</dbReference>
<dbReference type="GO" id="GO:0005829">
    <property type="term" value="C:cytosol"/>
    <property type="evidence" value="ECO:0000318"/>
    <property type="project" value="GO_Central"/>
</dbReference>
<feature type="binding site" evidence="14">
    <location>
        <position position="312"/>
    </location>
    <ligand>
        <name>ATP</name>
        <dbReference type="ChEBI" id="CHEBI:30616"/>
    </ligand>
</feature>
<evidence type="ECO:0000256" key="2">
    <source>
        <dbReference type="ARBA" id="ARBA00010385"/>
    </source>
</evidence>
<feature type="binding site" evidence="14">
    <location>
        <position position="432"/>
    </location>
    <ligand>
        <name>ATP</name>
        <dbReference type="ChEBI" id="CHEBI:30616"/>
    </ligand>
</feature>
<dbReference type="GO" id="GO:0000287">
    <property type="term" value="F:magnesium ion binding"/>
    <property type="evidence" value="ECO:0007669"/>
    <property type="project" value="UniProtKB-UniRule"/>
</dbReference>
<dbReference type="RefSeq" id="XP_030831221.1">
    <property type="nucleotide sequence ID" value="XM_030975361.1"/>
</dbReference>
<evidence type="ECO:0000256" key="14">
    <source>
        <dbReference type="PIRSR" id="PIRSR001558-1"/>
    </source>
</evidence>
<keyword evidence="9 13" id="KW-0547">Nucleotide-binding</keyword>
<dbReference type="Gene3D" id="1.10.1080.10">
    <property type="entry name" value="Glutathione Synthetase, Chain A, domain 3"/>
    <property type="match status" value="1"/>
</dbReference>
<dbReference type="KEGG" id="spu:585694"/>
<feature type="binding site" evidence="14">
    <location>
        <begin position="370"/>
        <end position="379"/>
    </location>
    <ligand>
        <name>ATP</name>
        <dbReference type="ChEBI" id="CHEBI:30616"/>
    </ligand>
</feature>
<evidence type="ECO:0000256" key="5">
    <source>
        <dbReference type="ARBA" id="ARBA00020821"/>
    </source>
</evidence>
<feature type="binding site" evidence="14">
    <location>
        <position position="465"/>
    </location>
    <ligand>
        <name>ATP</name>
        <dbReference type="ChEBI" id="CHEBI:30616"/>
    </ligand>
</feature>
<dbReference type="Proteomes" id="UP000007110">
    <property type="component" value="Unassembled WGS sequence"/>
</dbReference>
<evidence type="ECO:0000256" key="1">
    <source>
        <dbReference type="ARBA" id="ARBA00004965"/>
    </source>
</evidence>
<evidence type="ECO:0000256" key="15">
    <source>
        <dbReference type="PIRSR" id="PIRSR001558-2"/>
    </source>
</evidence>
<dbReference type="EnsemblMetazoa" id="XM_030978029">
    <property type="protein sequence ID" value="XP_030833889"/>
    <property type="gene ID" value="LOC585694"/>
</dbReference>
<keyword evidence="7 13" id="KW-0317">Glutathione biosynthesis</keyword>
<keyword evidence="18" id="KW-1185">Reference proteome</keyword>
<evidence type="ECO:0000313" key="18">
    <source>
        <dbReference type="Proteomes" id="UP000007110"/>
    </source>
</evidence>
<dbReference type="Gene3D" id="3.40.50.1760">
    <property type="entry name" value="Glutathione synthase, substrate-binding domain superfamily, eukaryotic"/>
    <property type="match status" value="1"/>
</dbReference>
<dbReference type="RefSeq" id="XP_030833870.1">
    <property type="nucleotide sequence ID" value="XM_030978010.1"/>
</dbReference>
<evidence type="ECO:0000259" key="16">
    <source>
        <dbReference type="Pfam" id="PF03199"/>
    </source>
</evidence>
<dbReference type="EnsemblMetazoa" id="XM_030975360">
    <property type="protein sequence ID" value="XP_030831220"/>
    <property type="gene ID" value="LOC105437067"/>
</dbReference>
<dbReference type="GO" id="GO:0005524">
    <property type="term" value="F:ATP binding"/>
    <property type="evidence" value="ECO:0007669"/>
    <property type="project" value="UniProtKB-UniRule"/>
</dbReference>
<evidence type="ECO:0000256" key="3">
    <source>
        <dbReference type="ARBA" id="ARBA00011738"/>
    </source>
</evidence>
<comment type="pathway">
    <text evidence="1 13">Sulfur metabolism; glutathione biosynthesis; glutathione from L-cysteine and L-glutamate: step 2/2.</text>
</comment>
<dbReference type="RefSeq" id="XP_030831222.1">
    <property type="nucleotide sequence ID" value="XM_030975362.1"/>
</dbReference>
<dbReference type="PIRSF" id="PIRSF001558">
    <property type="entry name" value="GSHase"/>
    <property type="match status" value="1"/>
</dbReference>
<dbReference type="EnsemblMetazoa" id="XM_030978010">
    <property type="protein sequence ID" value="XP_030833870"/>
    <property type="gene ID" value="LOC585694"/>
</dbReference>
<dbReference type="GeneID" id="585694"/>
<evidence type="ECO:0000256" key="4">
    <source>
        <dbReference type="ARBA" id="ARBA00012214"/>
    </source>
</evidence>
<evidence type="ECO:0000256" key="10">
    <source>
        <dbReference type="ARBA" id="ARBA00022840"/>
    </source>
</evidence>
<keyword evidence="6 13" id="KW-0436">Ligase</keyword>
<dbReference type="RefSeq" id="XP_030833880.1">
    <property type="nucleotide sequence ID" value="XM_030978020.1"/>
</dbReference>
<feature type="binding site" evidence="15">
    <location>
        <position position="374"/>
    </location>
    <ligand>
        <name>Mg(2+)</name>
        <dbReference type="ChEBI" id="CHEBI:18420"/>
    </ligand>
</feature>
<evidence type="ECO:0000256" key="9">
    <source>
        <dbReference type="ARBA" id="ARBA00022741"/>
    </source>
</evidence>
<dbReference type="PANTHER" id="PTHR11130">
    <property type="entry name" value="GLUTATHIONE SYNTHETASE"/>
    <property type="match status" value="1"/>
</dbReference>
<evidence type="ECO:0000256" key="13">
    <source>
        <dbReference type="PIRNR" id="PIRNR001558"/>
    </source>
</evidence>
<dbReference type="FunFam" id="3.40.50.1760:FF:000001">
    <property type="entry name" value="Glutathione synthetase"/>
    <property type="match status" value="1"/>
</dbReference>
<dbReference type="OrthoDB" id="2020073at2759"/>
<dbReference type="SUPFAM" id="SSF52440">
    <property type="entry name" value="PreATP-grasp domain"/>
    <property type="match status" value="1"/>
</dbReference>
<accession>A0A7M7SV84</accession>
<keyword evidence="10 13" id="KW-0067">ATP-binding</keyword>
<dbReference type="OMA" id="CPPISYH"/>
<feature type="binding site" evidence="14">
    <location>
        <position position="457"/>
    </location>
    <ligand>
        <name>substrate</name>
    </ligand>
</feature>
<dbReference type="RefSeq" id="XP_030833889.1">
    <property type="nucleotide sequence ID" value="XM_030978029.1"/>
</dbReference>
<dbReference type="AlphaFoldDB" id="A0A7M7SV84"/>
<dbReference type="PANTHER" id="PTHR11130:SF0">
    <property type="entry name" value="GLUTATHIONE SYNTHETASE"/>
    <property type="match status" value="1"/>
</dbReference>
<dbReference type="NCBIfam" id="TIGR01986">
    <property type="entry name" value="glut_syn_euk"/>
    <property type="match status" value="1"/>
</dbReference>
<comment type="subunit">
    <text evidence="3">Homodimer.</text>
</comment>
<dbReference type="SUPFAM" id="SSF56059">
    <property type="entry name" value="Glutathione synthetase ATP-binding domain-like"/>
    <property type="match status" value="1"/>
</dbReference>
<dbReference type="Gene3D" id="3.30.1490.50">
    <property type="match status" value="1"/>
</dbReference>
<organism evidence="17 18">
    <name type="scientific">Strongylocentrotus purpuratus</name>
    <name type="common">Purple sea urchin</name>
    <dbReference type="NCBI Taxonomy" id="7668"/>
    <lineage>
        <taxon>Eukaryota</taxon>
        <taxon>Metazoa</taxon>
        <taxon>Echinodermata</taxon>
        <taxon>Eleutherozoa</taxon>
        <taxon>Echinozoa</taxon>
        <taxon>Echinoidea</taxon>
        <taxon>Euechinoidea</taxon>
        <taxon>Echinacea</taxon>
        <taxon>Camarodonta</taxon>
        <taxon>Echinidea</taxon>
        <taxon>Strongylocentrotidae</taxon>
        <taxon>Strongylocentrotus</taxon>
    </lineage>
</organism>
<dbReference type="Pfam" id="PF03199">
    <property type="entry name" value="GSH_synthase"/>
    <property type="match status" value="1"/>
</dbReference>
<comment type="similarity">
    <text evidence="2 13">Belongs to the eukaryotic GSH synthase family.</text>
</comment>
<dbReference type="InParanoid" id="A0A7M7SV84"/>
<dbReference type="InterPro" id="IPR004887">
    <property type="entry name" value="GSH_synth_subst-bd"/>
</dbReference>
<proteinExistence type="inferred from homology"/>
<dbReference type="Gene3D" id="3.30.470.20">
    <property type="entry name" value="ATP-grasp fold, B domain"/>
    <property type="match status" value="1"/>
</dbReference>
<sequence length="496" mass="55764">MVELHPAIELPLAADELEELAGDMKDRAYAMGVLIRPSKLQTVHGPLTLLPSTFPRDLFHKAMELQADINLLMLGISKDDAFLYSALKSVVPVDEFTRRLYEMHLQVKKEGNIKPVNLCINRTDYMLDCCKEINDGPDLDLSMVEINTIAAGCPALSTRLVDVHRYSLEQLGMNREKVLDRVPGNYGMEGVADGMVTTWRLYGEPKAVIVFIVTSEESNKFDQRWMEYGIKAMDDGAKVIRRTLTEIGERAELRGNDRRLFIDDMEVALLYYRTGYSPRQYPTEVEWNARLMGERSRAAVCPSVAMQLAGTKKIQQVLYELGSIELFIKGKKRVNDLRSIFTGHYTLDLTPAGDEAAEKAIANPMKYVMKPQREGGGNNLFGEKMKDALEKLRGSPERAAYMLMDRFNSPVNHNYCMKYGSADLELMTVASEFGPFGTLVSYNDEVVFNKTTGYLYRTKDIQLDEGGLMVGTGFLDTPYLSSAEVICPTATQNGFH</sequence>
<dbReference type="InterPro" id="IPR037013">
    <property type="entry name" value="GSH-S_sub-bd_sf"/>
</dbReference>
<dbReference type="FunFam" id="3.30.1490.50:FF:000002">
    <property type="entry name" value="Glutathione synthetase"/>
    <property type="match status" value="1"/>
</dbReference>
<dbReference type="InterPro" id="IPR014709">
    <property type="entry name" value="Glutathione_synthase_C_euk"/>
</dbReference>
<dbReference type="GO" id="GO:0004363">
    <property type="term" value="F:glutathione synthase activity"/>
    <property type="evidence" value="ECO:0000318"/>
    <property type="project" value="GO_Central"/>
</dbReference>
<evidence type="ECO:0000256" key="12">
    <source>
        <dbReference type="ARBA" id="ARBA00048871"/>
    </source>
</evidence>
<comment type="catalytic activity">
    <reaction evidence="12">
        <text>gamma-L-glutamyl-L-cysteine + glycine + ATP = glutathione + ADP + phosphate + H(+)</text>
        <dbReference type="Rhea" id="RHEA:13557"/>
        <dbReference type="ChEBI" id="CHEBI:15378"/>
        <dbReference type="ChEBI" id="CHEBI:30616"/>
        <dbReference type="ChEBI" id="CHEBI:43474"/>
        <dbReference type="ChEBI" id="CHEBI:57305"/>
        <dbReference type="ChEBI" id="CHEBI:57925"/>
        <dbReference type="ChEBI" id="CHEBI:58173"/>
        <dbReference type="ChEBI" id="CHEBI:456216"/>
        <dbReference type="EC" id="6.3.2.3"/>
    </reaction>
    <physiologicalReaction direction="left-to-right" evidence="12">
        <dbReference type="Rhea" id="RHEA:13558"/>
    </physiologicalReaction>
</comment>
<dbReference type="InterPro" id="IPR014042">
    <property type="entry name" value="Glutathione_synthase_a-hlx"/>
</dbReference>
<dbReference type="GO" id="GO:0043295">
    <property type="term" value="F:glutathione binding"/>
    <property type="evidence" value="ECO:0000318"/>
    <property type="project" value="GO_Central"/>
</dbReference>
<name>A0A7M7SV84_STRPU</name>
<reference evidence="18" key="1">
    <citation type="submission" date="2015-02" db="EMBL/GenBank/DDBJ databases">
        <title>Genome sequencing for Strongylocentrotus purpuratus.</title>
        <authorList>
            <person name="Murali S."/>
            <person name="Liu Y."/>
            <person name="Vee V."/>
            <person name="English A."/>
            <person name="Wang M."/>
            <person name="Skinner E."/>
            <person name="Han Y."/>
            <person name="Muzny D.M."/>
            <person name="Worley K.C."/>
            <person name="Gibbs R.A."/>
        </authorList>
    </citation>
    <scope>NUCLEOTIDE SEQUENCE</scope>
</reference>
<dbReference type="InterPro" id="IPR005615">
    <property type="entry name" value="Glutathione_synthase"/>
</dbReference>
<dbReference type="EnsemblMetazoa" id="XM_030978020">
    <property type="protein sequence ID" value="XP_030833880"/>
    <property type="gene ID" value="LOC585694"/>
</dbReference>
<dbReference type="RefSeq" id="XP_030831220.1">
    <property type="nucleotide sequence ID" value="XM_030975360.1"/>
</dbReference>
<dbReference type="KEGG" id="spu:105437067"/>
<evidence type="ECO:0000256" key="8">
    <source>
        <dbReference type="ARBA" id="ARBA00022723"/>
    </source>
</evidence>
<dbReference type="GeneID" id="105437067"/>
<comment type="cofactor">
    <cofactor evidence="13 15">
        <name>Mg(2+)</name>
        <dbReference type="ChEBI" id="CHEBI:18420"/>
    </cofactor>
    <text evidence="13 15">Binds 1 Mg(2+) ion per subunit.</text>
</comment>
<evidence type="ECO:0000256" key="11">
    <source>
        <dbReference type="ARBA" id="ARBA00022842"/>
    </source>
</evidence>
<evidence type="ECO:0000313" key="17">
    <source>
        <dbReference type="EnsemblMetazoa" id="XP_030833889"/>
    </source>
</evidence>
<dbReference type="InterPro" id="IPR016185">
    <property type="entry name" value="PreATP-grasp_dom_sf"/>
</dbReference>
<evidence type="ECO:0000256" key="6">
    <source>
        <dbReference type="ARBA" id="ARBA00022598"/>
    </source>
</evidence>
<dbReference type="InterPro" id="IPR014049">
    <property type="entry name" value="Glutathione_synthase_N_euk"/>
</dbReference>
<feature type="domain" description="Glutathione synthase substrate-binding" evidence="16">
    <location>
        <begin position="207"/>
        <end position="309"/>
    </location>
</feature>
<dbReference type="EnsemblMetazoa" id="XM_030975362">
    <property type="protein sequence ID" value="XP_030831222"/>
    <property type="gene ID" value="LOC105437067"/>
</dbReference>
<dbReference type="EC" id="6.3.2.3" evidence="4 13"/>
<dbReference type="EnsemblMetazoa" id="XM_030975361">
    <property type="protein sequence ID" value="XP_030831221"/>
    <property type="gene ID" value="LOC105437067"/>
</dbReference>
<protein>
    <recommendedName>
        <fullName evidence="5 13">Glutathione synthetase</fullName>
        <shortName evidence="13">GSH-S</shortName>
        <ecNumber evidence="4 13">6.3.2.3</ecNumber>
    </recommendedName>
</protein>
<dbReference type="EnsemblMetazoa" id="XM_030978014">
    <property type="protein sequence ID" value="XP_030833874"/>
    <property type="gene ID" value="LOC585694"/>
</dbReference>
<keyword evidence="8 13" id="KW-0479">Metal-binding</keyword>
<feature type="binding site" evidence="14">
    <location>
        <position position="459"/>
    </location>
    <ligand>
        <name>ATP</name>
        <dbReference type="ChEBI" id="CHEBI:30616"/>
    </ligand>
</feature>
<feature type="binding site" evidence="14">
    <location>
        <position position="223"/>
    </location>
    <ligand>
        <name>substrate</name>
    </ligand>
</feature>
<dbReference type="UniPathway" id="UPA00142">
    <property type="reaction ID" value="UER00210"/>
</dbReference>
<keyword evidence="11 13" id="KW-0460">Magnesium</keyword>
<dbReference type="Gene3D" id="3.30.1490.80">
    <property type="match status" value="1"/>
</dbReference>
<evidence type="ECO:0000256" key="7">
    <source>
        <dbReference type="ARBA" id="ARBA00022684"/>
    </source>
</evidence>
<reference evidence="17" key="2">
    <citation type="submission" date="2021-01" db="UniProtKB">
        <authorList>
            <consortium name="EnsemblMetazoa"/>
        </authorList>
    </citation>
    <scope>IDENTIFICATION</scope>
</reference>